<sequence>MCGGSEKDIYDPNRFGALAVLSVTSGVEQDLSGQLLFFNESHHESSVATHVRYIPTGYHPLNEDLILTIFCTGDLTIPPAQCKQLESFTLSETESRLGQQLLLHVGGSGIIGRRIAISSSGFPQSSVAEGIVGFNHGLIA</sequence>
<name>A0A194VG02_CYTMA</name>
<dbReference type="OrthoDB" id="4158189at2759"/>
<dbReference type="EMBL" id="KN714834">
    <property type="protein sequence ID" value="KUI62803.1"/>
    <property type="molecule type" value="Genomic_DNA"/>
</dbReference>
<reference evidence="2" key="1">
    <citation type="submission" date="2014-12" db="EMBL/GenBank/DDBJ databases">
        <title>Genome Sequence of Valsa Canker Pathogens Uncovers a Specific Adaption of Colonization on Woody Bark.</title>
        <authorList>
            <person name="Yin Z."/>
            <person name="Liu H."/>
            <person name="Gao X."/>
            <person name="Li Z."/>
            <person name="Song N."/>
            <person name="Ke X."/>
            <person name="Dai Q."/>
            <person name="Wu Y."/>
            <person name="Sun Y."/>
            <person name="Xu J.-R."/>
            <person name="Kang Z.K."/>
            <person name="Wang L."/>
            <person name="Huang L."/>
        </authorList>
    </citation>
    <scope>NUCLEOTIDE SEQUENCE [LARGE SCALE GENOMIC DNA]</scope>
    <source>
        <strain evidence="2">SXYL134</strain>
    </source>
</reference>
<dbReference type="STRING" id="694573.A0A194VG02"/>
<gene>
    <name evidence="1" type="ORF">VP1G_11420</name>
</gene>
<protein>
    <submittedName>
        <fullName evidence="1">Uncharacterized protein</fullName>
    </submittedName>
</protein>
<evidence type="ECO:0000313" key="2">
    <source>
        <dbReference type="Proteomes" id="UP000078576"/>
    </source>
</evidence>
<dbReference type="Proteomes" id="UP000078576">
    <property type="component" value="Unassembled WGS sequence"/>
</dbReference>
<proteinExistence type="predicted"/>
<keyword evidence="2" id="KW-1185">Reference proteome</keyword>
<dbReference type="AlphaFoldDB" id="A0A194VG02"/>
<accession>A0A194VG02</accession>
<evidence type="ECO:0000313" key="1">
    <source>
        <dbReference type="EMBL" id="KUI62803.1"/>
    </source>
</evidence>
<organism evidence="1 2">
    <name type="scientific">Cytospora mali</name>
    <name type="common">Apple Valsa canker fungus</name>
    <name type="synonym">Valsa mali</name>
    <dbReference type="NCBI Taxonomy" id="578113"/>
    <lineage>
        <taxon>Eukaryota</taxon>
        <taxon>Fungi</taxon>
        <taxon>Dikarya</taxon>
        <taxon>Ascomycota</taxon>
        <taxon>Pezizomycotina</taxon>
        <taxon>Sordariomycetes</taxon>
        <taxon>Sordariomycetidae</taxon>
        <taxon>Diaporthales</taxon>
        <taxon>Cytosporaceae</taxon>
        <taxon>Cytospora</taxon>
    </lineage>
</organism>